<sequence length="572" mass="60145">MATLSELTVKIKADASQLDREMKKATTVTENAGKKMGASMGQFRVQLAAISSLLAGGKLIDGITKFEKIEASLRTVTGSAENAAAAFGMIQKFAATTPFAVEEVANAFIKLKSLGLDPSEKALLSYGNTASAMGKSLNQVVEAVADAATGEFERLKEFGIRTKDAGDSVIFTFQGMETKVRKNAAGIEGYIRSIGDVQFAGAIKEQESTLSVALSNMGDSFDQLAKTIGDAGLTALIKGVADEIKNLTLTANENIPKFKQGFNAIVGGIAMQFTDDPAVKQALLDELMAQNDAPTVPSIDVTGNRPKGGGGSFGKSGKTKKKKEAEDYDEAGDALSNLLLKYEQEAELAQLSGRALAERRAEMEATAQAIKDKTLGTSQELIDKIREQAGVTYEAEEATKQITKAQEEAAETAREWRKELTDGLTDIILHFDSAGDAAKRFFDEIAAQILKKSVTGPLSDGIMGAIEGTDIFKSIGGFLSGARADGGPVGGGKSYLVGERGPEIFTPSVSGQIIPNHQMGGGGITIVQNNSFGSGVTRSEVAGMLPGIISATKQAVATEVQKGGAFTRQIRG</sequence>
<evidence type="ECO:0000259" key="2">
    <source>
        <dbReference type="Pfam" id="PF20155"/>
    </source>
</evidence>
<dbReference type="AlphaFoldDB" id="A0A518H225"/>
<proteinExistence type="predicted"/>
<name>A0A518H225_9BACT</name>
<accession>A0A518H225</accession>
<dbReference type="Proteomes" id="UP000317835">
    <property type="component" value="Chromosome"/>
</dbReference>
<dbReference type="RefSeq" id="WP_145270120.1">
    <property type="nucleotide sequence ID" value="NZ_CP036426.1"/>
</dbReference>
<dbReference type="InterPro" id="IPR013491">
    <property type="entry name" value="Tape_meas_N"/>
</dbReference>
<keyword evidence="4" id="KW-1185">Reference proteome</keyword>
<dbReference type="InterPro" id="IPR053058">
    <property type="entry name" value="Mulikevirus_tape_measure"/>
</dbReference>
<dbReference type="KEGG" id="tpla:ElP_27960"/>
<gene>
    <name evidence="3" type="ORF">ElP_27960</name>
</gene>
<dbReference type="Pfam" id="PF20155">
    <property type="entry name" value="TMP_3"/>
    <property type="match status" value="1"/>
</dbReference>
<evidence type="ECO:0000313" key="4">
    <source>
        <dbReference type="Proteomes" id="UP000317835"/>
    </source>
</evidence>
<dbReference type="EMBL" id="CP036426">
    <property type="protein sequence ID" value="QDV34899.1"/>
    <property type="molecule type" value="Genomic_DNA"/>
</dbReference>
<dbReference type="OrthoDB" id="292050at2"/>
<protein>
    <recommendedName>
        <fullName evidence="2">Tape measure protein N-terminal domain-containing protein</fullName>
    </recommendedName>
</protein>
<evidence type="ECO:0000313" key="3">
    <source>
        <dbReference type="EMBL" id="QDV34899.1"/>
    </source>
</evidence>
<reference evidence="3 4" key="1">
    <citation type="submission" date="2019-02" db="EMBL/GenBank/DDBJ databases">
        <title>Deep-cultivation of Planctomycetes and their phenomic and genomic characterization uncovers novel biology.</title>
        <authorList>
            <person name="Wiegand S."/>
            <person name="Jogler M."/>
            <person name="Boedeker C."/>
            <person name="Pinto D."/>
            <person name="Vollmers J."/>
            <person name="Rivas-Marin E."/>
            <person name="Kohn T."/>
            <person name="Peeters S.H."/>
            <person name="Heuer A."/>
            <person name="Rast P."/>
            <person name="Oberbeckmann S."/>
            <person name="Bunk B."/>
            <person name="Jeske O."/>
            <person name="Meyerdierks A."/>
            <person name="Storesund J.E."/>
            <person name="Kallscheuer N."/>
            <person name="Luecker S."/>
            <person name="Lage O.M."/>
            <person name="Pohl T."/>
            <person name="Merkel B.J."/>
            <person name="Hornburger P."/>
            <person name="Mueller R.-W."/>
            <person name="Bruemmer F."/>
            <person name="Labrenz M."/>
            <person name="Spormann A.M."/>
            <person name="Op den Camp H."/>
            <person name="Overmann J."/>
            <person name="Amann R."/>
            <person name="Jetten M.S.M."/>
            <person name="Mascher T."/>
            <person name="Medema M.H."/>
            <person name="Devos D.P."/>
            <person name="Kaster A.-K."/>
            <person name="Ovreas L."/>
            <person name="Rohde M."/>
            <person name="Galperin M.Y."/>
            <person name="Jogler C."/>
        </authorList>
    </citation>
    <scope>NUCLEOTIDE SEQUENCE [LARGE SCALE GENOMIC DNA]</scope>
    <source>
        <strain evidence="3 4">ElP</strain>
    </source>
</reference>
<dbReference type="PANTHER" id="PTHR38812:SF2">
    <property type="entry name" value="MU-LIKE PROPHAGE FLUMU PROTEIN GP42"/>
    <property type="match status" value="1"/>
</dbReference>
<organism evidence="3 4">
    <name type="scientific">Tautonia plasticadhaerens</name>
    <dbReference type="NCBI Taxonomy" id="2527974"/>
    <lineage>
        <taxon>Bacteria</taxon>
        <taxon>Pseudomonadati</taxon>
        <taxon>Planctomycetota</taxon>
        <taxon>Planctomycetia</taxon>
        <taxon>Isosphaerales</taxon>
        <taxon>Isosphaeraceae</taxon>
        <taxon>Tautonia</taxon>
    </lineage>
</organism>
<feature type="domain" description="Tape measure protein N-terminal" evidence="2">
    <location>
        <begin position="63"/>
        <end position="228"/>
    </location>
</feature>
<feature type="region of interest" description="Disordered" evidence="1">
    <location>
        <begin position="295"/>
        <end position="327"/>
    </location>
</feature>
<dbReference type="PANTHER" id="PTHR38812">
    <property type="entry name" value="MU-LIKE PROPHAGE FLUMU PROTEIN GP42"/>
    <property type="match status" value="1"/>
</dbReference>
<evidence type="ECO:0000256" key="1">
    <source>
        <dbReference type="SAM" id="MobiDB-lite"/>
    </source>
</evidence>